<keyword evidence="1" id="KW-0812">Transmembrane</keyword>
<dbReference type="InterPro" id="IPR003675">
    <property type="entry name" value="Rce1/LyrA-like_dom"/>
</dbReference>
<keyword evidence="1" id="KW-1133">Transmembrane helix</keyword>
<evidence type="ECO:0000313" key="4">
    <source>
        <dbReference type="Proteomes" id="UP000609323"/>
    </source>
</evidence>
<keyword evidence="1" id="KW-0472">Membrane</keyword>
<feature type="transmembrane region" description="Helical" evidence="1">
    <location>
        <begin position="66"/>
        <end position="87"/>
    </location>
</feature>
<evidence type="ECO:0000256" key="1">
    <source>
        <dbReference type="SAM" id="Phobius"/>
    </source>
</evidence>
<evidence type="ECO:0000313" key="3">
    <source>
        <dbReference type="EMBL" id="GGA34561.1"/>
    </source>
</evidence>
<sequence>MIGSKSFTEMFLAFLMVILTFFVGSFLNDIIIRGYVFGHLKERIPLKLVFFISLILYSLDDSWNEGFSITNTLFSLILGLSLTYTIFKTDSIWVDTGIHWGLNVCYGIFNGTLGGSDGGIIITKYEPQSMLLEIISYRDCQQ</sequence>
<organism evidence="3 4">
    <name type="scientific">Paenibacillus physcomitrellae</name>
    <dbReference type="NCBI Taxonomy" id="1619311"/>
    <lineage>
        <taxon>Bacteria</taxon>
        <taxon>Bacillati</taxon>
        <taxon>Bacillota</taxon>
        <taxon>Bacilli</taxon>
        <taxon>Bacillales</taxon>
        <taxon>Paenibacillaceae</taxon>
        <taxon>Paenibacillus</taxon>
    </lineage>
</organism>
<reference evidence="4" key="1">
    <citation type="journal article" date="2019" name="Int. J. Syst. Evol. Microbiol.">
        <title>The Global Catalogue of Microorganisms (GCM) 10K type strain sequencing project: providing services to taxonomists for standard genome sequencing and annotation.</title>
        <authorList>
            <consortium name="The Broad Institute Genomics Platform"/>
            <consortium name="The Broad Institute Genome Sequencing Center for Infectious Disease"/>
            <person name="Wu L."/>
            <person name="Ma J."/>
        </authorList>
    </citation>
    <scope>NUCLEOTIDE SEQUENCE [LARGE SCALE GENOMIC DNA]</scope>
    <source>
        <strain evidence="4">CGMCC 1.15044</strain>
    </source>
</reference>
<gene>
    <name evidence="3" type="ORF">GCM10010917_19810</name>
</gene>
<proteinExistence type="predicted"/>
<comment type="caution">
    <text evidence="3">The sequence shown here is derived from an EMBL/GenBank/DDBJ whole genome shotgun (WGS) entry which is preliminary data.</text>
</comment>
<dbReference type="Proteomes" id="UP000609323">
    <property type="component" value="Unassembled WGS sequence"/>
</dbReference>
<dbReference type="EMBL" id="BMHF01000005">
    <property type="protein sequence ID" value="GGA34561.1"/>
    <property type="molecule type" value="Genomic_DNA"/>
</dbReference>
<feature type="domain" description="CAAX prenyl protease 2/Lysostaphin resistance protein A-like" evidence="2">
    <location>
        <begin position="13"/>
        <end position="104"/>
    </location>
</feature>
<dbReference type="Pfam" id="PF02517">
    <property type="entry name" value="Rce1-like"/>
    <property type="match status" value="1"/>
</dbReference>
<feature type="transmembrane region" description="Helical" evidence="1">
    <location>
        <begin position="44"/>
        <end position="60"/>
    </location>
</feature>
<keyword evidence="4" id="KW-1185">Reference proteome</keyword>
<name>A0ABQ1G018_9BACL</name>
<accession>A0ABQ1G018</accession>
<feature type="transmembrane region" description="Helical" evidence="1">
    <location>
        <begin position="12"/>
        <end position="32"/>
    </location>
</feature>
<evidence type="ECO:0000259" key="2">
    <source>
        <dbReference type="Pfam" id="PF02517"/>
    </source>
</evidence>
<protein>
    <recommendedName>
        <fullName evidence="2">CAAX prenyl protease 2/Lysostaphin resistance protein A-like domain-containing protein</fullName>
    </recommendedName>
</protein>